<reference evidence="1" key="1">
    <citation type="submission" date="2012-04" db="EMBL/GenBank/DDBJ databases">
        <title>The Genome Sequence of Loa loa.</title>
        <authorList>
            <consortium name="The Broad Institute Genome Sequencing Platform"/>
            <consortium name="Broad Institute Genome Sequencing Center for Infectious Disease"/>
            <person name="Nutman T.B."/>
            <person name="Fink D.L."/>
            <person name="Russ C."/>
            <person name="Young S."/>
            <person name="Zeng Q."/>
            <person name="Gargeya S."/>
            <person name="Alvarado L."/>
            <person name="Berlin A."/>
            <person name="Chapman S.B."/>
            <person name="Chen Z."/>
            <person name="Freedman E."/>
            <person name="Gellesch M."/>
            <person name="Goldberg J."/>
            <person name="Griggs A."/>
            <person name="Gujja S."/>
            <person name="Heilman E.R."/>
            <person name="Heiman D."/>
            <person name="Howarth C."/>
            <person name="Mehta T."/>
            <person name="Neiman D."/>
            <person name="Pearson M."/>
            <person name="Roberts A."/>
            <person name="Saif S."/>
            <person name="Shea T."/>
            <person name="Shenoy N."/>
            <person name="Sisk P."/>
            <person name="Stolte C."/>
            <person name="Sykes S."/>
            <person name="White J."/>
            <person name="Yandava C."/>
            <person name="Haas B."/>
            <person name="Henn M.R."/>
            <person name="Nusbaum C."/>
            <person name="Birren B."/>
        </authorList>
    </citation>
    <scope>NUCLEOTIDE SEQUENCE [LARGE SCALE GENOMIC DNA]</scope>
</reference>
<evidence type="ECO:0000313" key="2">
    <source>
        <dbReference type="WBParaSite" id="EN70_11635"/>
    </source>
</evidence>
<proteinExistence type="predicted"/>
<dbReference type="Proteomes" id="UP000095285">
    <property type="component" value="Unassembled WGS sequence"/>
</dbReference>
<keyword evidence="1" id="KW-1185">Reference proteome</keyword>
<accession>A0A1I7VAK4</accession>
<protein>
    <submittedName>
        <fullName evidence="2">Uncharacterized protein</fullName>
    </submittedName>
</protein>
<name>A0A1I7VAK4_LOALO</name>
<organism evidence="1 2">
    <name type="scientific">Loa loa</name>
    <name type="common">Eye worm</name>
    <name type="synonym">Filaria loa</name>
    <dbReference type="NCBI Taxonomy" id="7209"/>
    <lineage>
        <taxon>Eukaryota</taxon>
        <taxon>Metazoa</taxon>
        <taxon>Ecdysozoa</taxon>
        <taxon>Nematoda</taxon>
        <taxon>Chromadorea</taxon>
        <taxon>Rhabditida</taxon>
        <taxon>Spirurina</taxon>
        <taxon>Spiruromorpha</taxon>
        <taxon>Filarioidea</taxon>
        <taxon>Onchocercidae</taxon>
        <taxon>Loa</taxon>
    </lineage>
</organism>
<dbReference type="WBParaSite" id="EN70_11635">
    <property type="protein sequence ID" value="EN70_11635"/>
    <property type="gene ID" value="EN70_11635"/>
</dbReference>
<reference evidence="2" key="2">
    <citation type="submission" date="2016-11" db="UniProtKB">
        <authorList>
            <consortium name="WormBaseParasite"/>
        </authorList>
    </citation>
    <scope>IDENTIFICATION</scope>
</reference>
<evidence type="ECO:0000313" key="1">
    <source>
        <dbReference type="Proteomes" id="UP000095285"/>
    </source>
</evidence>
<dbReference type="AlphaFoldDB" id="A0A1I7VAK4"/>
<sequence>MEPGRNQNNQASVTDGTGSVHPVVIQFTTRISKLALQMELHRNQNQPMYWIDQGWIEIKIMRC</sequence>